<protein>
    <submittedName>
        <fullName evidence="2">Uncharacterized protein</fullName>
    </submittedName>
</protein>
<dbReference type="OrthoDB" id="8251404at2"/>
<feature type="compositionally biased region" description="Basic and acidic residues" evidence="1">
    <location>
        <begin position="16"/>
        <end position="34"/>
    </location>
</feature>
<evidence type="ECO:0000256" key="1">
    <source>
        <dbReference type="SAM" id="MobiDB-lite"/>
    </source>
</evidence>
<gene>
    <name evidence="2" type="ORF">SAMN05443248_0855</name>
</gene>
<feature type="region of interest" description="Disordered" evidence="1">
    <location>
        <begin position="1"/>
        <end position="44"/>
    </location>
</feature>
<dbReference type="EMBL" id="LT670817">
    <property type="protein sequence ID" value="SHG24525.1"/>
    <property type="molecule type" value="Genomic_DNA"/>
</dbReference>
<dbReference type="Proteomes" id="UP000189796">
    <property type="component" value="Chromosome I"/>
</dbReference>
<proteinExistence type="predicted"/>
<name>A0A1M5I8C3_9BRAD</name>
<dbReference type="AlphaFoldDB" id="A0A1M5I8C3"/>
<evidence type="ECO:0000313" key="2">
    <source>
        <dbReference type="EMBL" id="SHG24525.1"/>
    </source>
</evidence>
<sequence>MTNERPASWRMPSPKQMEKLAREAARQPDREKADPAPSDPLPDELWDAVLADPRAAGRPPLPIQQCRLSEIPRHVLRVECIRCARIVEIQKADAVRFYGPHAVWKDVGQRLLDQTCSNRTGRLEEDGCWPDWRS</sequence>
<accession>A0A1M5I8C3</accession>
<organism evidence="2 3">
    <name type="scientific">Bradyrhizobium erythrophlei</name>
    <dbReference type="NCBI Taxonomy" id="1437360"/>
    <lineage>
        <taxon>Bacteria</taxon>
        <taxon>Pseudomonadati</taxon>
        <taxon>Pseudomonadota</taxon>
        <taxon>Alphaproteobacteria</taxon>
        <taxon>Hyphomicrobiales</taxon>
        <taxon>Nitrobacteraceae</taxon>
        <taxon>Bradyrhizobium</taxon>
    </lineage>
</organism>
<reference evidence="2 3" key="1">
    <citation type="submission" date="2016-11" db="EMBL/GenBank/DDBJ databases">
        <authorList>
            <person name="Jaros S."/>
            <person name="Januszkiewicz K."/>
            <person name="Wedrychowicz H."/>
        </authorList>
    </citation>
    <scope>NUCLEOTIDE SEQUENCE [LARGE SCALE GENOMIC DNA]</scope>
    <source>
        <strain evidence="2 3">GAS138</strain>
    </source>
</reference>
<evidence type="ECO:0000313" key="3">
    <source>
        <dbReference type="Proteomes" id="UP000189796"/>
    </source>
</evidence>